<protein>
    <submittedName>
        <fullName evidence="1">Uncharacterized protein</fullName>
    </submittedName>
</protein>
<organism evidence="1 2">
    <name type="scientific">Populus alba</name>
    <name type="common">White poplar</name>
    <dbReference type="NCBI Taxonomy" id="43335"/>
    <lineage>
        <taxon>Eukaryota</taxon>
        <taxon>Viridiplantae</taxon>
        <taxon>Streptophyta</taxon>
        <taxon>Embryophyta</taxon>
        <taxon>Tracheophyta</taxon>
        <taxon>Spermatophyta</taxon>
        <taxon>Magnoliopsida</taxon>
        <taxon>eudicotyledons</taxon>
        <taxon>Gunneridae</taxon>
        <taxon>Pentapetalae</taxon>
        <taxon>rosids</taxon>
        <taxon>fabids</taxon>
        <taxon>Malpighiales</taxon>
        <taxon>Salicaceae</taxon>
        <taxon>Saliceae</taxon>
        <taxon>Populus</taxon>
    </lineage>
</organism>
<dbReference type="EMBL" id="RCHU02000001">
    <property type="protein sequence ID" value="KAL3609513.1"/>
    <property type="molecule type" value="Genomic_DNA"/>
</dbReference>
<accession>A0ACC4CXD2</accession>
<evidence type="ECO:0000313" key="1">
    <source>
        <dbReference type="EMBL" id="KAL3609513.1"/>
    </source>
</evidence>
<proteinExistence type="predicted"/>
<reference evidence="1 2" key="1">
    <citation type="journal article" date="2024" name="Plant Biotechnol. J.">
        <title>Genome and CRISPR/Cas9 system of a widespread forest tree (Populus alba) in the world.</title>
        <authorList>
            <person name="Liu Y.J."/>
            <person name="Jiang P.F."/>
            <person name="Han X.M."/>
            <person name="Li X.Y."/>
            <person name="Wang H.M."/>
            <person name="Wang Y.J."/>
            <person name="Wang X.X."/>
            <person name="Zeng Q.Y."/>
        </authorList>
    </citation>
    <scope>NUCLEOTIDE SEQUENCE [LARGE SCALE GENOMIC DNA]</scope>
    <source>
        <strain evidence="2">cv. PAL-ZL1</strain>
    </source>
</reference>
<name>A0ACC4CXD2_POPAL</name>
<evidence type="ECO:0000313" key="2">
    <source>
        <dbReference type="Proteomes" id="UP000309997"/>
    </source>
</evidence>
<gene>
    <name evidence="1" type="ORF">D5086_000533</name>
</gene>
<comment type="caution">
    <text evidence="1">The sequence shown here is derived from an EMBL/GenBank/DDBJ whole genome shotgun (WGS) entry which is preliminary data.</text>
</comment>
<sequence length="327" mass="37269">MLKTLERYQKCNYGAPEPNVSAREALVRKFTLFLYPLNFPLSSGPLFDLLKYEFLELSSQQEYLKLKARYEGLQRTQRNLLGEELGPLSSKDLESLERQLDMSLKQIRSTRTQYMLDQLNDLQHKNSLNMMTYRLLYLLTLQLMEGYHLNSFQLNPSAEDLNPSAEDVEYARQQAQPQGDGFFHALECEPTLQIGYQPENITMVTAGPSMTTYMPGCLEPGELARRSDCNSCRHGDNWNFNPRPDPFPSNFCYTSFFGAVKCSALIDYITKSCDKSDVNFAEICLLALSTGKVTERGNIEYGHSVSTFIKFSMGKTGCCLDDYFTCS</sequence>
<dbReference type="Proteomes" id="UP000309997">
    <property type="component" value="Unassembled WGS sequence"/>
</dbReference>
<keyword evidence="2" id="KW-1185">Reference proteome</keyword>